<protein>
    <submittedName>
        <fullName evidence="2">DNA mismatch repair protein MutT</fullName>
    </submittedName>
</protein>
<proteinExistence type="predicted"/>
<dbReference type="Pfam" id="PF00293">
    <property type="entry name" value="NUDIX"/>
    <property type="match status" value="1"/>
</dbReference>
<sequence>MGKTYIDKLAFIEIRDRKVLETCSYGKDKWYIPGGKRDGNESDHEALISEVKEELLVDLIPETIQYYGTFEAQAHGKSEGTIVRMTCYTAKYKGELKPSAEVEKMDWFDYSRRGDTSPVDQLIFDDLKERDLID</sequence>
<reference evidence="3" key="1">
    <citation type="submission" date="2017-09" db="EMBL/GenBank/DDBJ databases">
        <title>Depth-based differentiation of microbial function through sediment-hosted aquifers and enrichment of novel symbionts in the deep terrestrial subsurface.</title>
        <authorList>
            <person name="Probst A.J."/>
            <person name="Ladd B."/>
            <person name="Jarett J.K."/>
            <person name="Geller-Mcgrath D.E."/>
            <person name="Sieber C.M.K."/>
            <person name="Emerson J.B."/>
            <person name="Anantharaman K."/>
            <person name="Thomas B.C."/>
            <person name="Malmstrom R."/>
            <person name="Stieglmeier M."/>
            <person name="Klingl A."/>
            <person name="Woyke T."/>
            <person name="Ryan C.M."/>
            <person name="Banfield J.F."/>
        </authorList>
    </citation>
    <scope>NUCLEOTIDE SEQUENCE [LARGE SCALE GENOMIC DNA]</scope>
</reference>
<dbReference type="Proteomes" id="UP000229112">
    <property type="component" value="Unassembled WGS sequence"/>
</dbReference>
<dbReference type="AlphaFoldDB" id="A0A2M6WKI9"/>
<evidence type="ECO:0000313" key="2">
    <source>
        <dbReference type="EMBL" id="PIT93299.1"/>
    </source>
</evidence>
<gene>
    <name evidence="2" type="ORF">COU06_00655</name>
</gene>
<dbReference type="InterPro" id="IPR000086">
    <property type="entry name" value="NUDIX_hydrolase_dom"/>
</dbReference>
<feature type="domain" description="Nudix hydrolase" evidence="1">
    <location>
        <begin position="4"/>
        <end position="131"/>
    </location>
</feature>
<name>A0A2M6WKI9_9BACT</name>
<dbReference type="PROSITE" id="PS51462">
    <property type="entry name" value="NUDIX"/>
    <property type="match status" value="1"/>
</dbReference>
<dbReference type="Gene3D" id="3.90.79.10">
    <property type="entry name" value="Nucleoside Triphosphate Pyrophosphohydrolase"/>
    <property type="match status" value="1"/>
</dbReference>
<dbReference type="SUPFAM" id="SSF55811">
    <property type="entry name" value="Nudix"/>
    <property type="match status" value="1"/>
</dbReference>
<dbReference type="EMBL" id="PFAY01000005">
    <property type="protein sequence ID" value="PIT93299.1"/>
    <property type="molecule type" value="Genomic_DNA"/>
</dbReference>
<accession>A0A2M6WKI9</accession>
<evidence type="ECO:0000259" key="1">
    <source>
        <dbReference type="PROSITE" id="PS51462"/>
    </source>
</evidence>
<comment type="caution">
    <text evidence="2">The sequence shown here is derived from an EMBL/GenBank/DDBJ whole genome shotgun (WGS) entry which is preliminary data.</text>
</comment>
<dbReference type="InterPro" id="IPR015797">
    <property type="entry name" value="NUDIX_hydrolase-like_dom_sf"/>
</dbReference>
<dbReference type="CDD" id="cd04690">
    <property type="entry name" value="NUDIX_Hydrolase"/>
    <property type="match status" value="1"/>
</dbReference>
<evidence type="ECO:0000313" key="3">
    <source>
        <dbReference type="Proteomes" id="UP000229112"/>
    </source>
</evidence>
<organism evidence="2 3">
    <name type="scientific">Candidatus Harrisonbacteria bacterium CG10_big_fil_rev_8_21_14_0_10_38_8</name>
    <dbReference type="NCBI Taxonomy" id="1974582"/>
    <lineage>
        <taxon>Bacteria</taxon>
        <taxon>Candidatus Harrisoniibacteriota</taxon>
    </lineage>
</organism>